<keyword evidence="1" id="KW-0472">Membrane</keyword>
<dbReference type="VEuPathDB" id="AmoebaDB:NAEGRDRAFT_61515"/>
<evidence type="ECO:0000313" key="3">
    <source>
        <dbReference type="Proteomes" id="UP000006671"/>
    </source>
</evidence>
<dbReference type="KEGG" id="ngr:NAEGRDRAFT_61515"/>
<name>D2UYL9_NAEGR</name>
<dbReference type="InParanoid" id="D2UYL9"/>
<sequence>MEYLTVENKTIGSLMVKDCRNEFSCIDMYFDLWKVNQTGQCFYNPMRPSEFATKNTYNMDAFSAMYVFASFIILYCLLCVPSCTIFAYLKRNKSNGDQLTNIHPPITIVSTEPNVDYNV</sequence>
<evidence type="ECO:0000313" key="2">
    <source>
        <dbReference type="EMBL" id="EFC50495.1"/>
    </source>
</evidence>
<gene>
    <name evidence="2" type="ORF">NAEGRDRAFT_61515</name>
</gene>
<dbReference type="RefSeq" id="XP_002683239.1">
    <property type="nucleotide sequence ID" value="XM_002683193.1"/>
</dbReference>
<feature type="transmembrane region" description="Helical" evidence="1">
    <location>
        <begin position="64"/>
        <end position="89"/>
    </location>
</feature>
<keyword evidence="1" id="KW-0812">Transmembrane</keyword>
<organism evidence="3">
    <name type="scientific">Naegleria gruberi</name>
    <name type="common">Amoeba</name>
    <dbReference type="NCBI Taxonomy" id="5762"/>
    <lineage>
        <taxon>Eukaryota</taxon>
        <taxon>Discoba</taxon>
        <taxon>Heterolobosea</taxon>
        <taxon>Tetramitia</taxon>
        <taxon>Eutetramitia</taxon>
        <taxon>Vahlkampfiidae</taxon>
        <taxon>Naegleria</taxon>
    </lineage>
</organism>
<dbReference type="EMBL" id="GG738845">
    <property type="protein sequence ID" value="EFC50495.1"/>
    <property type="molecule type" value="Genomic_DNA"/>
</dbReference>
<dbReference type="Proteomes" id="UP000006671">
    <property type="component" value="Unassembled WGS sequence"/>
</dbReference>
<protein>
    <submittedName>
        <fullName evidence="2">Predicted protein</fullName>
    </submittedName>
</protein>
<dbReference type="GeneID" id="8859238"/>
<reference evidence="2 3" key="1">
    <citation type="journal article" date="2010" name="Cell">
        <title>The genome of Naegleria gruberi illuminates early eukaryotic versatility.</title>
        <authorList>
            <person name="Fritz-Laylin L.K."/>
            <person name="Prochnik S.E."/>
            <person name="Ginger M.L."/>
            <person name="Dacks J.B."/>
            <person name="Carpenter M.L."/>
            <person name="Field M.C."/>
            <person name="Kuo A."/>
            <person name="Paredez A."/>
            <person name="Chapman J."/>
            <person name="Pham J."/>
            <person name="Shu S."/>
            <person name="Neupane R."/>
            <person name="Cipriano M."/>
            <person name="Mancuso J."/>
            <person name="Tu H."/>
            <person name="Salamov A."/>
            <person name="Lindquist E."/>
            <person name="Shapiro H."/>
            <person name="Lucas S."/>
            <person name="Grigoriev I.V."/>
            <person name="Cande W.Z."/>
            <person name="Fulton C."/>
            <person name="Rokhsar D.S."/>
            <person name="Dawson S.C."/>
        </authorList>
    </citation>
    <scope>NUCLEOTIDE SEQUENCE [LARGE SCALE GENOMIC DNA]</scope>
    <source>
        <strain evidence="2 3">NEG-M</strain>
    </source>
</reference>
<accession>D2UYL9</accession>
<dbReference type="AlphaFoldDB" id="D2UYL9"/>
<keyword evidence="1" id="KW-1133">Transmembrane helix</keyword>
<proteinExistence type="predicted"/>
<keyword evidence="3" id="KW-1185">Reference proteome</keyword>
<evidence type="ECO:0000256" key="1">
    <source>
        <dbReference type="SAM" id="Phobius"/>
    </source>
</evidence>